<gene>
    <name evidence="1" type="ORF">HYG86_14055</name>
</gene>
<sequence length="149" mass="17572">MFKKCLITSFLINDVSSFPDEKILIILLKLHLSRFLNHGCDYFYVDLSNELGLKVLKSISELKRFFPRIYIQCCKHNFNYPERLPRGKYVVHYTNSFFDFVRESKGEVAIIITDITDFPNQEFTNFAKKHSITLVVLNNTNYNVELYAK</sequence>
<accession>A0A7G9WAU5</accession>
<keyword evidence="2" id="KW-1185">Reference proteome</keyword>
<dbReference type="KEGG" id="acae:HYG86_14055"/>
<proteinExistence type="predicted"/>
<evidence type="ECO:0000313" key="2">
    <source>
        <dbReference type="Proteomes" id="UP000516160"/>
    </source>
</evidence>
<dbReference type="EMBL" id="CP058559">
    <property type="protein sequence ID" value="QNO15807.1"/>
    <property type="molecule type" value="Genomic_DNA"/>
</dbReference>
<dbReference type="AlphaFoldDB" id="A0A7G9WAU5"/>
<organism evidence="1 2">
    <name type="scientific">Alkalicella caledoniensis</name>
    <dbReference type="NCBI Taxonomy" id="2731377"/>
    <lineage>
        <taxon>Bacteria</taxon>
        <taxon>Bacillati</taxon>
        <taxon>Bacillota</taxon>
        <taxon>Clostridia</taxon>
        <taxon>Eubacteriales</taxon>
        <taxon>Proteinivoracaceae</taxon>
        <taxon>Alkalicella</taxon>
    </lineage>
</organism>
<reference evidence="1 2" key="1">
    <citation type="submission" date="2020-07" db="EMBL/GenBank/DDBJ databases">
        <title>Alkalicella. sp. LB2 genome.</title>
        <authorList>
            <person name="Postec A."/>
            <person name="Quemeneur M."/>
        </authorList>
    </citation>
    <scope>NUCLEOTIDE SEQUENCE [LARGE SCALE GENOMIC DNA]</scope>
    <source>
        <strain evidence="1 2">LB2</strain>
    </source>
</reference>
<dbReference type="Proteomes" id="UP000516160">
    <property type="component" value="Chromosome"/>
</dbReference>
<dbReference type="RefSeq" id="WP_213166212.1">
    <property type="nucleotide sequence ID" value="NZ_CP058559.1"/>
</dbReference>
<name>A0A7G9WAU5_ALKCA</name>
<evidence type="ECO:0000313" key="1">
    <source>
        <dbReference type="EMBL" id="QNO15807.1"/>
    </source>
</evidence>
<protein>
    <submittedName>
        <fullName evidence="1">Uncharacterized protein</fullName>
    </submittedName>
</protein>